<dbReference type="AlphaFoldDB" id="A0A0M7AUZ0"/>
<dbReference type="Proteomes" id="UP000053235">
    <property type="component" value="Unassembled WGS sequence"/>
</dbReference>
<protein>
    <submittedName>
        <fullName evidence="2">Uncharacterized protein</fullName>
    </submittedName>
</protein>
<sequence>MSKKHIQPNAQDLMIQAMNNQQTWFKSLFSDHPKGRNRPEKATAERYLLHSGHLL</sequence>
<accession>A0A0M7AUZ0</accession>
<proteinExistence type="predicted"/>
<dbReference type="STRING" id="388408.LAX5112_04974"/>
<name>A0A0M7AUZ0_9HYPH</name>
<evidence type="ECO:0000313" key="3">
    <source>
        <dbReference type="Proteomes" id="UP000053235"/>
    </source>
</evidence>
<dbReference type="EMBL" id="CXWD01000037">
    <property type="protein sequence ID" value="CTQ77603.1"/>
    <property type="molecule type" value="Genomic_DNA"/>
</dbReference>
<evidence type="ECO:0000256" key="1">
    <source>
        <dbReference type="SAM" id="MobiDB-lite"/>
    </source>
</evidence>
<organism evidence="2 3">
    <name type="scientific">Roseibium alexandrii</name>
    <dbReference type="NCBI Taxonomy" id="388408"/>
    <lineage>
        <taxon>Bacteria</taxon>
        <taxon>Pseudomonadati</taxon>
        <taxon>Pseudomonadota</taxon>
        <taxon>Alphaproteobacteria</taxon>
        <taxon>Hyphomicrobiales</taxon>
        <taxon>Stappiaceae</taxon>
        <taxon>Roseibium</taxon>
    </lineage>
</organism>
<keyword evidence="3" id="KW-1185">Reference proteome</keyword>
<reference evidence="3" key="1">
    <citation type="submission" date="2015-07" db="EMBL/GenBank/DDBJ databases">
        <authorList>
            <person name="Rodrigo-Torres Lidia"/>
            <person name="Arahal R.David."/>
        </authorList>
    </citation>
    <scope>NUCLEOTIDE SEQUENCE [LARGE SCALE GENOMIC DNA]</scope>
    <source>
        <strain evidence="3">CECT 5112</strain>
    </source>
</reference>
<feature type="region of interest" description="Disordered" evidence="1">
    <location>
        <begin position="29"/>
        <end position="55"/>
    </location>
</feature>
<feature type="compositionally biased region" description="Basic and acidic residues" evidence="1">
    <location>
        <begin position="29"/>
        <end position="48"/>
    </location>
</feature>
<gene>
    <name evidence="2" type="ORF">LAX5112_04974</name>
</gene>
<dbReference type="RefSeq" id="WP_186009162.1">
    <property type="nucleotide sequence ID" value="NZ_CXWD01000037.1"/>
</dbReference>
<evidence type="ECO:0000313" key="2">
    <source>
        <dbReference type="EMBL" id="CTQ77603.1"/>
    </source>
</evidence>